<accession>A0A7W6DQ42</accession>
<dbReference type="RefSeq" id="WP_183963885.1">
    <property type="nucleotide sequence ID" value="NZ_BAABBZ010000014.1"/>
</dbReference>
<dbReference type="AlphaFoldDB" id="A0A7W6DQ42"/>
<protein>
    <submittedName>
        <fullName evidence="5">Putative N6-adenine-specific DNA methylase</fullName>
        <ecNumber evidence="5">2.1.1.-</ecNumber>
    </submittedName>
</protein>
<dbReference type="Proteomes" id="UP000541426">
    <property type="component" value="Unassembled WGS sequence"/>
</dbReference>
<dbReference type="PANTHER" id="PTHR47313">
    <property type="entry name" value="RIBOSOMAL RNA LARGE SUBUNIT METHYLTRANSFERASE K/L"/>
    <property type="match status" value="1"/>
</dbReference>
<proteinExistence type="predicted"/>
<sequence>MDTPFEIFLSAPPGLEPLLLQEVTEAGFAAPEVAQGGVTIQGDWPDIWRANLTLRGASRVLVRFAQFRAFHLAQLDKRATKLDWGAVLPAGAECRVDVTCRNSKIYHDRAARARVAGAIESFGGKVSPEGSLRIMVRIEDDLVTFSMDTSGELLHRRGYKEATGKAPLRETLAALFLRQAGYAGDVPVVDPMCGSGTFVIEAARWAAGMAPGAERSFGFEALPSFDADAFAAMKAEAATRRDTDLRFYGSDRDDGAIRGAEANAARGHVADLCQFTRAAVSDLPRPEGRPGLVMVNPPYGARIGNRKLLFGLYGAFGAVLQERFHGWRLGMVTSDGGLAKATGLKLSAGPPVAFGGLTVKLYQAQL</sequence>
<keyword evidence="6" id="KW-1185">Reference proteome</keyword>
<evidence type="ECO:0000256" key="2">
    <source>
        <dbReference type="ARBA" id="ARBA00022679"/>
    </source>
</evidence>
<dbReference type="EC" id="2.1.1.-" evidence="5"/>
<feature type="domain" description="Ribosomal RNA large subunit methyltransferase K/L-like methyltransferase" evidence="3">
    <location>
        <begin position="157"/>
        <end position="344"/>
    </location>
</feature>
<dbReference type="GO" id="GO:0008990">
    <property type="term" value="F:rRNA (guanine-N2-)-methyltransferase activity"/>
    <property type="evidence" value="ECO:0007669"/>
    <property type="project" value="TreeGrafter"/>
</dbReference>
<dbReference type="GO" id="GO:0070043">
    <property type="term" value="F:rRNA (guanine-N7-)-methyltransferase activity"/>
    <property type="evidence" value="ECO:0007669"/>
    <property type="project" value="TreeGrafter"/>
</dbReference>
<dbReference type="SUPFAM" id="SSF53335">
    <property type="entry name" value="S-adenosyl-L-methionine-dependent methyltransferases"/>
    <property type="match status" value="1"/>
</dbReference>
<evidence type="ECO:0000259" key="3">
    <source>
        <dbReference type="Pfam" id="PF01170"/>
    </source>
</evidence>
<keyword evidence="2 5" id="KW-0808">Transferase</keyword>
<evidence type="ECO:0000313" key="6">
    <source>
        <dbReference type="Proteomes" id="UP000541426"/>
    </source>
</evidence>
<dbReference type="EMBL" id="JACIEJ010000002">
    <property type="protein sequence ID" value="MBB3984882.1"/>
    <property type="molecule type" value="Genomic_DNA"/>
</dbReference>
<dbReference type="PANTHER" id="PTHR47313:SF1">
    <property type="entry name" value="RIBOSOMAL RNA LARGE SUBUNIT METHYLTRANSFERASE K_L"/>
    <property type="match status" value="1"/>
</dbReference>
<evidence type="ECO:0000256" key="1">
    <source>
        <dbReference type="ARBA" id="ARBA00022603"/>
    </source>
</evidence>
<dbReference type="InterPro" id="IPR029063">
    <property type="entry name" value="SAM-dependent_MTases_sf"/>
</dbReference>
<reference evidence="5 6" key="1">
    <citation type="submission" date="2020-08" db="EMBL/GenBank/DDBJ databases">
        <title>Genomic Encyclopedia of Type Strains, Phase IV (KMG-IV): sequencing the most valuable type-strain genomes for metagenomic binning, comparative biology and taxonomic classification.</title>
        <authorList>
            <person name="Goeker M."/>
        </authorList>
    </citation>
    <scope>NUCLEOTIDE SEQUENCE [LARGE SCALE GENOMIC DNA]</scope>
    <source>
        <strain evidence="5 6">DSM 102235</strain>
    </source>
</reference>
<dbReference type="Pfam" id="PF22020">
    <property type="entry name" value="RlmL_1st"/>
    <property type="match status" value="1"/>
</dbReference>
<organism evidence="5 6">
    <name type="scientific">Sagittula marina</name>
    <dbReference type="NCBI Taxonomy" id="943940"/>
    <lineage>
        <taxon>Bacteria</taxon>
        <taxon>Pseudomonadati</taxon>
        <taxon>Pseudomonadota</taxon>
        <taxon>Alphaproteobacteria</taxon>
        <taxon>Rhodobacterales</taxon>
        <taxon>Roseobacteraceae</taxon>
        <taxon>Sagittula</taxon>
    </lineage>
</organism>
<dbReference type="InterPro" id="IPR054170">
    <property type="entry name" value="RlmL_1st"/>
</dbReference>
<feature type="domain" description="RlmL ferredoxin-like" evidence="4">
    <location>
        <begin position="6"/>
        <end position="61"/>
    </location>
</feature>
<dbReference type="PROSITE" id="PS01261">
    <property type="entry name" value="UPF0020"/>
    <property type="match status" value="1"/>
</dbReference>
<gene>
    <name evidence="5" type="ORF">GGQ68_001198</name>
</gene>
<dbReference type="Pfam" id="PF01170">
    <property type="entry name" value="UPF0020"/>
    <property type="match status" value="1"/>
</dbReference>
<keyword evidence="1 5" id="KW-0489">Methyltransferase</keyword>
<evidence type="ECO:0000259" key="4">
    <source>
        <dbReference type="Pfam" id="PF22020"/>
    </source>
</evidence>
<dbReference type="Gene3D" id="3.40.50.150">
    <property type="entry name" value="Vaccinia Virus protein VP39"/>
    <property type="match status" value="1"/>
</dbReference>
<dbReference type="Gene3D" id="3.30.2130.30">
    <property type="match status" value="1"/>
</dbReference>
<dbReference type="InterPro" id="IPR053943">
    <property type="entry name" value="RlmKL-like_Mtase_CS"/>
</dbReference>
<dbReference type="CDD" id="cd11715">
    <property type="entry name" value="THUMP_AdoMetMT"/>
    <property type="match status" value="1"/>
</dbReference>
<comment type="caution">
    <text evidence="5">The sequence shown here is derived from an EMBL/GenBank/DDBJ whole genome shotgun (WGS) entry which is preliminary data.</text>
</comment>
<name>A0A7W6DQ42_9RHOB</name>
<dbReference type="InterPro" id="IPR000241">
    <property type="entry name" value="RlmKL-like_Mtase"/>
</dbReference>
<evidence type="ECO:0000313" key="5">
    <source>
        <dbReference type="EMBL" id="MBB3984882.1"/>
    </source>
</evidence>